<dbReference type="EMBL" id="CP111015">
    <property type="protein sequence ID" value="WAR01549.1"/>
    <property type="molecule type" value="Genomic_DNA"/>
</dbReference>
<comment type="subcellular location">
    <subcellularLocation>
        <location evidence="1">Membrane</location>
    </subcellularLocation>
</comment>
<dbReference type="PANTHER" id="PTHR16002:SF4">
    <property type="entry name" value="TMEM248_TMEM219 DOMAIN-CONTAINING PROTEIN"/>
    <property type="match status" value="1"/>
</dbReference>
<protein>
    <submittedName>
        <fullName evidence="7">TM248-like protein</fullName>
    </submittedName>
</protein>
<dbReference type="Pfam" id="PF14940">
    <property type="entry name" value="TMEM219"/>
    <property type="match status" value="1"/>
</dbReference>
<keyword evidence="4 5" id="KW-0472">Membrane</keyword>
<dbReference type="Proteomes" id="UP001164746">
    <property type="component" value="Chromosome 4"/>
</dbReference>
<dbReference type="InterPro" id="IPR039587">
    <property type="entry name" value="TMEM248/TMEM219_dom"/>
</dbReference>
<feature type="transmembrane region" description="Helical" evidence="5">
    <location>
        <begin position="336"/>
        <end position="356"/>
    </location>
</feature>
<evidence type="ECO:0000256" key="2">
    <source>
        <dbReference type="ARBA" id="ARBA00022692"/>
    </source>
</evidence>
<dbReference type="PANTHER" id="PTHR16002">
    <property type="entry name" value="TRANSMEMBRANE PROTEIN 248-LIKE"/>
    <property type="match status" value="1"/>
</dbReference>
<accession>A0ABY7DZF3</accession>
<evidence type="ECO:0000259" key="6">
    <source>
        <dbReference type="Pfam" id="PF14940"/>
    </source>
</evidence>
<sequence length="378" mass="40678">MAETGAVDEADNSFVGCDRTRFDVICGFATVITPSLTTKDPNGLEPSCAACVVDMVTKYERSRKKEHCKAYMQSAYISARSHNKFTKDKSADNQPVSGVVNGGADDTTDTGAAVVAAANEALINALEAADAVYMGSILMDGRGWVGGMNARVVDGKIDDGGGGGIFMGEGSGNANTGCGESDTGKKKINMKVSETNALSKPVPLFKNSLKSESRLPGADAESEFNVTMKLPFQWNASLCYSKEKCKIVKIKTCLVLEAPNHLFPQSRAPSCSLNESVNSTSDIENQFRMVSKQRSLVRPLDMVCNSMPSFTVDHKLDPKLTIMLSLQDQSAINLHLVHTSYFLFVMVITLLAYASVKGRSHAAHKVKGVHYTEVSHAI</sequence>
<dbReference type="InterPro" id="IPR039493">
    <property type="entry name" value="TMEM248/TMEM219"/>
</dbReference>
<evidence type="ECO:0000256" key="4">
    <source>
        <dbReference type="ARBA" id="ARBA00023136"/>
    </source>
</evidence>
<keyword evidence="3 5" id="KW-1133">Transmembrane helix</keyword>
<evidence type="ECO:0000313" key="7">
    <source>
        <dbReference type="EMBL" id="WAR01549.1"/>
    </source>
</evidence>
<reference evidence="7" key="1">
    <citation type="submission" date="2022-11" db="EMBL/GenBank/DDBJ databases">
        <title>Centuries of genome instability and evolution in soft-shell clam transmissible cancer (bioRxiv).</title>
        <authorList>
            <person name="Hart S.F.M."/>
            <person name="Yonemitsu M.A."/>
            <person name="Giersch R.M."/>
            <person name="Beal B.F."/>
            <person name="Arriagada G."/>
            <person name="Davis B.W."/>
            <person name="Ostrander E.A."/>
            <person name="Goff S.P."/>
            <person name="Metzger M.J."/>
        </authorList>
    </citation>
    <scope>NUCLEOTIDE SEQUENCE</scope>
    <source>
        <strain evidence="7">MELC-2E11</strain>
        <tissue evidence="7">Siphon/mantle</tissue>
    </source>
</reference>
<evidence type="ECO:0000313" key="8">
    <source>
        <dbReference type="Proteomes" id="UP001164746"/>
    </source>
</evidence>
<evidence type="ECO:0000256" key="3">
    <source>
        <dbReference type="ARBA" id="ARBA00022989"/>
    </source>
</evidence>
<name>A0ABY7DZF3_MYAAR</name>
<organism evidence="7 8">
    <name type="scientific">Mya arenaria</name>
    <name type="common">Soft-shell clam</name>
    <dbReference type="NCBI Taxonomy" id="6604"/>
    <lineage>
        <taxon>Eukaryota</taxon>
        <taxon>Metazoa</taxon>
        <taxon>Spiralia</taxon>
        <taxon>Lophotrochozoa</taxon>
        <taxon>Mollusca</taxon>
        <taxon>Bivalvia</taxon>
        <taxon>Autobranchia</taxon>
        <taxon>Heteroconchia</taxon>
        <taxon>Euheterodonta</taxon>
        <taxon>Imparidentia</taxon>
        <taxon>Neoheterodontei</taxon>
        <taxon>Myida</taxon>
        <taxon>Myoidea</taxon>
        <taxon>Myidae</taxon>
        <taxon>Mya</taxon>
    </lineage>
</organism>
<feature type="domain" description="TMEM248/TMEM219" evidence="6">
    <location>
        <begin position="215"/>
        <end position="323"/>
    </location>
</feature>
<gene>
    <name evidence="7" type="ORF">MAR_008107</name>
</gene>
<keyword evidence="8" id="KW-1185">Reference proteome</keyword>
<keyword evidence="2 5" id="KW-0812">Transmembrane</keyword>
<evidence type="ECO:0000256" key="5">
    <source>
        <dbReference type="SAM" id="Phobius"/>
    </source>
</evidence>
<proteinExistence type="predicted"/>
<evidence type="ECO:0000256" key="1">
    <source>
        <dbReference type="ARBA" id="ARBA00004370"/>
    </source>
</evidence>